<evidence type="ECO:0000256" key="5">
    <source>
        <dbReference type="ARBA" id="ARBA00022692"/>
    </source>
</evidence>
<reference evidence="10" key="1">
    <citation type="submission" date="2013-01" db="EMBL/GenBank/DDBJ databases">
        <title>Genome draft of Hydrogenophaga taeniospiralis 2K1.</title>
        <authorList>
            <person name="Gomila M."/>
            <person name="Lalucat J."/>
        </authorList>
    </citation>
    <scope>NUCLEOTIDE SEQUENCE</scope>
    <source>
        <strain evidence="10">CCUG 15921</strain>
    </source>
</reference>
<evidence type="ECO:0000313" key="11">
    <source>
        <dbReference type="Proteomes" id="UP001152876"/>
    </source>
</evidence>
<feature type="domain" description="Type II secretion system protein GspF" evidence="9">
    <location>
        <begin position="81"/>
        <end position="205"/>
    </location>
</feature>
<evidence type="ECO:0000256" key="3">
    <source>
        <dbReference type="ARBA" id="ARBA00022475"/>
    </source>
</evidence>
<keyword evidence="7 8" id="KW-0472">Membrane</keyword>
<evidence type="ECO:0000256" key="4">
    <source>
        <dbReference type="ARBA" id="ARBA00022519"/>
    </source>
</evidence>
<organism evidence="10 11">
    <name type="scientific">Hydrogenophaga taeniospiralis CCUG 15921</name>
    <dbReference type="NCBI Taxonomy" id="1281780"/>
    <lineage>
        <taxon>Bacteria</taxon>
        <taxon>Pseudomonadati</taxon>
        <taxon>Pseudomonadota</taxon>
        <taxon>Betaproteobacteria</taxon>
        <taxon>Burkholderiales</taxon>
        <taxon>Comamonadaceae</taxon>
        <taxon>Hydrogenophaga</taxon>
    </lineage>
</organism>
<proteinExistence type="inferred from homology"/>
<dbReference type="PANTHER" id="PTHR30012">
    <property type="entry name" value="GENERAL SECRETION PATHWAY PROTEIN"/>
    <property type="match status" value="1"/>
</dbReference>
<dbReference type="AlphaFoldDB" id="A0A9X4NV92"/>
<evidence type="ECO:0000259" key="9">
    <source>
        <dbReference type="Pfam" id="PF00482"/>
    </source>
</evidence>
<dbReference type="Gene3D" id="1.20.81.30">
    <property type="entry name" value="Type II secretion system (T2SS), domain F"/>
    <property type="match status" value="2"/>
</dbReference>
<dbReference type="RefSeq" id="WP_068166932.1">
    <property type="nucleotide sequence ID" value="NZ_AOGK01000016.1"/>
</dbReference>
<protein>
    <submittedName>
        <fullName evidence="10">Type II secretion system protein</fullName>
    </submittedName>
</protein>
<accession>A0A9X4NV92</accession>
<feature type="transmembrane region" description="Helical" evidence="8">
    <location>
        <begin position="181"/>
        <end position="204"/>
    </location>
</feature>
<gene>
    <name evidence="10" type="ORF">H010_17196</name>
</gene>
<feature type="transmembrane region" description="Helical" evidence="8">
    <location>
        <begin position="224"/>
        <end position="253"/>
    </location>
</feature>
<dbReference type="Pfam" id="PF00482">
    <property type="entry name" value="T2SSF"/>
    <property type="match status" value="2"/>
</dbReference>
<dbReference type="EMBL" id="AOGK01000016">
    <property type="protein sequence ID" value="MDG5977001.1"/>
    <property type="molecule type" value="Genomic_DNA"/>
</dbReference>
<keyword evidence="3" id="KW-1003">Cell membrane</keyword>
<comment type="subcellular location">
    <subcellularLocation>
        <location evidence="1">Cell inner membrane</location>
        <topology evidence="1">Multi-pass membrane protein</topology>
    </subcellularLocation>
</comment>
<evidence type="ECO:0000313" key="10">
    <source>
        <dbReference type="EMBL" id="MDG5977001.1"/>
    </source>
</evidence>
<feature type="transmembrane region" description="Helical" evidence="8">
    <location>
        <begin position="390"/>
        <end position="410"/>
    </location>
</feature>
<evidence type="ECO:0000256" key="2">
    <source>
        <dbReference type="ARBA" id="ARBA00005745"/>
    </source>
</evidence>
<evidence type="ECO:0000256" key="1">
    <source>
        <dbReference type="ARBA" id="ARBA00004429"/>
    </source>
</evidence>
<dbReference type="OrthoDB" id="9805682at2"/>
<comment type="similarity">
    <text evidence="2">Belongs to the GSP F family.</text>
</comment>
<evidence type="ECO:0000256" key="6">
    <source>
        <dbReference type="ARBA" id="ARBA00022989"/>
    </source>
</evidence>
<dbReference type="GO" id="GO:0005886">
    <property type="term" value="C:plasma membrane"/>
    <property type="evidence" value="ECO:0007669"/>
    <property type="project" value="UniProtKB-SubCell"/>
</dbReference>
<feature type="domain" description="Type II secretion system protein GspF" evidence="9">
    <location>
        <begin position="287"/>
        <end position="408"/>
    </location>
</feature>
<dbReference type="InterPro" id="IPR018076">
    <property type="entry name" value="T2SS_GspF_dom"/>
</dbReference>
<dbReference type="InterPro" id="IPR042094">
    <property type="entry name" value="T2SS_GspF_sf"/>
</dbReference>
<dbReference type="PRINTS" id="PR00812">
    <property type="entry name" value="BCTERIALGSPF"/>
</dbReference>
<dbReference type="PANTHER" id="PTHR30012:SF0">
    <property type="entry name" value="TYPE II SECRETION SYSTEM PROTEIN F-RELATED"/>
    <property type="match status" value="1"/>
</dbReference>
<comment type="caution">
    <text evidence="10">The sequence shown here is derived from an EMBL/GenBank/DDBJ whole genome shotgun (WGS) entry which is preliminary data.</text>
</comment>
<evidence type="ECO:0000256" key="8">
    <source>
        <dbReference type="SAM" id="Phobius"/>
    </source>
</evidence>
<dbReference type="Proteomes" id="UP001152876">
    <property type="component" value="Unassembled WGS sequence"/>
</dbReference>
<name>A0A9X4NV92_9BURK</name>
<keyword evidence="11" id="KW-1185">Reference proteome</keyword>
<evidence type="ECO:0000256" key="7">
    <source>
        <dbReference type="ARBA" id="ARBA00023136"/>
    </source>
</evidence>
<keyword evidence="5 8" id="KW-0812">Transmembrane</keyword>
<sequence>MSTAAGLRTYFYRVLLPHGKVKSGFLRLLVERDHSVRLRLEQTTEGAVLSLVRLPAWVTALNDLRMRLFRRHVRQQDLAGFLRDMGIMLDAGVPMMEALKTLVEDESGDDGVAELAQRVHTDLGSGMRMPQSFARHPDVFPETVRNLAEIGDQSGELPRMLLESASHIERLIDIRRDIRTALIYPVLVFTTILGVGFFWLYYVVPNMAQLFKQLQAKLPPLTQWLIAVSDALVHYLVLFAVGVVLLVMLLMWLYRSIPGFKLACHELLHRLPIARTLSTSSGMAFISEHLALLVRAGLDFMLSLDVLSRATTDQYYRERLLRVRDGVARGEGIGASMRRVGGFPAMAVRMISVGEESGSLDKQLDRLATEYRKRLDVVVKSLGEIIKPALILLAGALFIFLIVALLLPIYDLVRQSVNHSLGGG</sequence>
<dbReference type="FunFam" id="1.20.81.30:FF:000001">
    <property type="entry name" value="Type II secretion system protein F"/>
    <property type="match status" value="1"/>
</dbReference>
<dbReference type="InterPro" id="IPR003004">
    <property type="entry name" value="GspF/PilC"/>
</dbReference>
<keyword evidence="6 8" id="KW-1133">Transmembrane helix</keyword>
<keyword evidence="4" id="KW-0997">Cell inner membrane</keyword>